<evidence type="ECO:0000313" key="1">
    <source>
        <dbReference type="EMBL" id="AVO48487.1"/>
    </source>
</evidence>
<sequence>MALQYSRHLWHDYVTGTAAELVAAGIVDAPMLPGQPGTGKTMATYMDGQRVKQGGLARGVRNETYRSIRRQGKDRYEVCMVLPSAEVERRGKQEAAAREQALMAAWQCLTHAGAPSPWIGRVGLDFAICVVRRQHLRLT</sequence>
<dbReference type="RefSeq" id="WP_106682967.1">
    <property type="nucleotide sequence ID" value="NZ_CP027667.1"/>
</dbReference>
<accession>A0A2R3QA18</accession>
<evidence type="ECO:0000313" key="2">
    <source>
        <dbReference type="Proteomes" id="UP000237925"/>
    </source>
</evidence>
<name>A0A2R3QA18_9BURK</name>
<dbReference type="Proteomes" id="UP000237925">
    <property type="component" value="Chromosome"/>
</dbReference>
<dbReference type="EMBL" id="CP027667">
    <property type="protein sequence ID" value="AVO48487.1"/>
    <property type="molecule type" value="Genomic_DNA"/>
</dbReference>
<protein>
    <submittedName>
        <fullName evidence="1">Uncharacterized protein</fullName>
    </submittedName>
</protein>
<proteinExistence type="predicted"/>
<dbReference type="AlphaFoldDB" id="A0A2R3QA18"/>
<dbReference type="OrthoDB" id="8566448at2"/>
<keyword evidence="2" id="KW-1185">Reference proteome</keyword>
<reference evidence="1 2" key="1">
    <citation type="submission" date="2018-03" db="EMBL/GenBank/DDBJ databases">
        <title>Genome sequencing of Melaminivora sp.</title>
        <authorList>
            <person name="Kim S.-J."/>
            <person name="Heo J."/>
            <person name="Ahn J.-H."/>
            <person name="Kwon S.-W."/>
        </authorList>
    </citation>
    <scope>NUCLEOTIDE SEQUENCE [LARGE SCALE GENOMIC DNA]</scope>
    <source>
        <strain evidence="1 2">SC2-9</strain>
    </source>
</reference>
<dbReference type="KEGG" id="mela:C6568_03830"/>
<organism evidence="1 2">
    <name type="scientific">Melaminivora suipulveris</name>
    <dbReference type="NCBI Taxonomy" id="2109913"/>
    <lineage>
        <taxon>Bacteria</taxon>
        <taxon>Pseudomonadati</taxon>
        <taxon>Pseudomonadota</taxon>
        <taxon>Betaproteobacteria</taxon>
        <taxon>Burkholderiales</taxon>
        <taxon>Comamonadaceae</taxon>
        <taxon>Melaminivora</taxon>
    </lineage>
</organism>
<gene>
    <name evidence="1" type="ORF">C6568_03830</name>
</gene>